<keyword evidence="5" id="KW-0175">Coiled coil</keyword>
<dbReference type="PROSITE" id="PS51999">
    <property type="entry name" value="ZF_GRF"/>
    <property type="match status" value="1"/>
</dbReference>
<evidence type="ECO:0000313" key="9">
    <source>
        <dbReference type="Proteomes" id="UP000029121"/>
    </source>
</evidence>
<evidence type="ECO:0000256" key="2">
    <source>
        <dbReference type="ARBA" id="ARBA00022771"/>
    </source>
</evidence>
<organism evidence="8 9">
    <name type="scientific">Capsella rubella</name>
    <dbReference type="NCBI Taxonomy" id="81985"/>
    <lineage>
        <taxon>Eukaryota</taxon>
        <taxon>Viridiplantae</taxon>
        <taxon>Streptophyta</taxon>
        <taxon>Embryophyta</taxon>
        <taxon>Tracheophyta</taxon>
        <taxon>Spermatophyta</taxon>
        <taxon>Magnoliopsida</taxon>
        <taxon>eudicotyledons</taxon>
        <taxon>Gunneridae</taxon>
        <taxon>Pentapetalae</taxon>
        <taxon>rosids</taxon>
        <taxon>malvids</taxon>
        <taxon>Brassicales</taxon>
        <taxon>Brassicaceae</taxon>
        <taxon>Camelineae</taxon>
        <taxon>Capsella</taxon>
    </lineage>
</organism>
<evidence type="ECO:0000256" key="1">
    <source>
        <dbReference type="ARBA" id="ARBA00022723"/>
    </source>
</evidence>
<evidence type="ECO:0000256" key="5">
    <source>
        <dbReference type="SAM" id="Coils"/>
    </source>
</evidence>
<protein>
    <recommendedName>
        <fullName evidence="7">GRF-type domain-containing protein</fullName>
    </recommendedName>
</protein>
<keyword evidence="3" id="KW-0862">Zinc</keyword>
<feature type="coiled-coil region" evidence="5">
    <location>
        <begin position="103"/>
        <end position="130"/>
    </location>
</feature>
<dbReference type="GO" id="GO:0008270">
    <property type="term" value="F:zinc ion binding"/>
    <property type="evidence" value="ECO:0007669"/>
    <property type="project" value="UniProtKB-KW"/>
</dbReference>
<evidence type="ECO:0000256" key="6">
    <source>
        <dbReference type="SAM" id="Phobius"/>
    </source>
</evidence>
<keyword evidence="6" id="KW-0812">Transmembrane</keyword>
<accession>R0FLM2</accession>
<dbReference type="InterPro" id="IPR010666">
    <property type="entry name" value="Znf_GRF"/>
</dbReference>
<keyword evidence="6" id="KW-0472">Membrane</keyword>
<sequence>MSNASGKSSGTSNRRQRGIVRGAPKRCWCGSDIVAKNSMSEPNPGRRYYRCSYAARLRLIDDDHVFKWVDEALYDEIETLASKMSSIEQVVEHEKVCFARNQMDLEKEICERVEDVLAEAKAEAKSSLKKLMIVVLLGLMIVFGLTKLIGYDV</sequence>
<keyword evidence="9" id="KW-1185">Reference proteome</keyword>
<gene>
    <name evidence="8" type="ORF">CARUB_v10019564mg</name>
</gene>
<evidence type="ECO:0000256" key="3">
    <source>
        <dbReference type="ARBA" id="ARBA00022833"/>
    </source>
</evidence>
<keyword evidence="6" id="KW-1133">Transmembrane helix</keyword>
<evidence type="ECO:0000313" key="8">
    <source>
        <dbReference type="EMBL" id="EOA23362.1"/>
    </source>
</evidence>
<reference evidence="9" key="1">
    <citation type="journal article" date="2013" name="Nat. Genet.">
        <title>The Capsella rubella genome and the genomic consequences of rapid mating system evolution.</title>
        <authorList>
            <person name="Slotte T."/>
            <person name="Hazzouri K.M."/>
            <person name="Agren J.A."/>
            <person name="Koenig D."/>
            <person name="Maumus F."/>
            <person name="Guo Y.L."/>
            <person name="Steige K."/>
            <person name="Platts A.E."/>
            <person name="Escobar J.S."/>
            <person name="Newman L.K."/>
            <person name="Wang W."/>
            <person name="Mandakova T."/>
            <person name="Vello E."/>
            <person name="Smith L.M."/>
            <person name="Henz S.R."/>
            <person name="Steffen J."/>
            <person name="Takuno S."/>
            <person name="Brandvain Y."/>
            <person name="Coop G."/>
            <person name="Andolfatto P."/>
            <person name="Hu T.T."/>
            <person name="Blanchette M."/>
            <person name="Clark R.M."/>
            <person name="Quesneville H."/>
            <person name="Nordborg M."/>
            <person name="Gaut B.S."/>
            <person name="Lysak M.A."/>
            <person name="Jenkins J."/>
            <person name="Grimwood J."/>
            <person name="Chapman J."/>
            <person name="Prochnik S."/>
            <person name="Shu S."/>
            <person name="Rokhsar D."/>
            <person name="Schmutz J."/>
            <person name="Weigel D."/>
            <person name="Wright S.I."/>
        </authorList>
    </citation>
    <scope>NUCLEOTIDE SEQUENCE [LARGE SCALE GENOMIC DNA]</scope>
    <source>
        <strain evidence="9">cv. Monte Gargano</strain>
    </source>
</reference>
<proteinExistence type="predicted"/>
<evidence type="ECO:0000259" key="7">
    <source>
        <dbReference type="PROSITE" id="PS51999"/>
    </source>
</evidence>
<dbReference type="Proteomes" id="UP000029121">
    <property type="component" value="Unassembled WGS sequence"/>
</dbReference>
<feature type="domain" description="GRF-type" evidence="7">
    <location>
        <begin position="27"/>
        <end position="72"/>
    </location>
</feature>
<feature type="transmembrane region" description="Helical" evidence="6">
    <location>
        <begin position="131"/>
        <end position="151"/>
    </location>
</feature>
<dbReference type="EMBL" id="KB870809">
    <property type="protein sequence ID" value="EOA23362.1"/>
    <property type="molecule type" value="Genomic_DNA"/>
</dbReference>
<dbReference type="OrthoDB" id="1103200at2759"/>
<dbReference type="AlphaFoldDB" id="R0FLM2"/>
<evidence type="ECO:0000256" key="4">
    <source>
        <dbReference type="PROSITE-ProRule" id="PRU01343"/>
    </source>
</evidence>
<name>R0FLM2_9BRAS</name>
<keyword evidence="1" id="KW-0479">Metal-binding</keyword>
<dbReference type="KEGG" id="crb:17886204"/>
<keyword evidence="2 4" id="KW-0863">Zinc-finger</keyword>
<dbReference type="PANTHER" id="PTHR33248">
    <property type="entry name" value="ZINC ION-BINDING PROTEIN"/>
    <property type="match status" value="1"/>
</dbReference>